<dbReference type="EMBL" id="JAHZIK010001636">
    <property type="protein sequence ID" value="MBW7459423.1"/>
    <property type="molecule type" value="Genomic_DNA"/>
</dbReference>
<proteinExistence type="predicted"/>
<keyword evidence="1" id="KW-0472">Membrane</keyword>
<dbReference type="Proteomes" id="UP001519887">
    <property type="component" value="Unassembled WGS sequence"/>
</dbReference>
<gene>
    <name evidence="2" type="ORF">K0U00_35745</name>
</gene>
<accession>A0ABS7CET9</accession>
<name>A0ABS7CET9_9BACL</name>
<keyword evidence="1" id="KW-1133">Transmembrane helix</keyword>
<evidence type="ECO:0000256" key="1">
    <source>
        <dbReference type="SAM" id="Phobius"/>
    </source>
</evidence>
<feature type="transmembrane region" description="Helical" evidence="1">
    <location>
        <begin position="9"/>
        <end position="33"/>
    </location>
</feature>
<keyword evidence="1" id="KW-0812">Transmembrane</keyword>
<sequence>MIMKWRSSYYFRLVLSYTLLAVVLIGITGGYLLTNAGEIVTSEVSKDAGYELLNVKELVENNFFRFYEDAFFNKVLMTFNKDSNEEIKYLLEHRAEGNVSRIVRFITDLGLIQDMTPGLDGVTVYMREGEYAMDNNRYYQTPDNSLDAAFIRQLDDIVPNQWFKREKPDSPGHQVMTYVFPLPYQSPPAKAAGFLYLDISLDHLSTMVRDALNYPESHVYMFDENGQMIIGGENAPPDEIAAVQHAMAGSANSQSAAGTFTRHGSSVISVLHRNDAMNRWNYVIVRPNESFQLSASKMKRQVWTACLMALLGGFIISFLMSRHFYMPLKKLLYSIRNLYTGPPPAAAGHEYAAIDHMLMFIDLSMLQMKDQVRTKQITGLITGQ</sequence>
<evidence type="ECO:0000313" key="3">
    <source>
        <dbReference type="Proteomes" id="UP001519887"/>
    </source>
</evidence>
<keyword evidence="3" id="KW-1185">Reference proteome</keyword>
<feature type="non-terminal residue" evidence="2">
    <location>
        <position position="384"/>
    </location>
</feature>
<reference evidence="2 3" key="1">
    <citation type="submission" date="2021-07" db="EMBL/GenBank/DDBJ databases">
        <title>Paenibacillus radiodurans sp. nov., isolated from the southeastern edge of Tengger Desert.</title>
        <authorList>
            <person name="Zhang G."/>
        </authorList>
    </citation>
    <scope>NUCLEOTIDE SEQUENCE [LARGE SCALE GENOMIC DNA]</scope>
    <source>
        <strain evidence="2 3">CCM 7311</strain>
    </source>
</reference>
<evidence type="ECO:0000313" key="2">
    <source>
        <dbReference type="EMBL" id="MBW7459423.1"/>
    </source>
</evidence>
<feature type="transmembrane region" description="Helical" evidence="1">
    <location>
        <begin position="302"/>
        <end position="320"/>
    </location>
</feature>
<comment type="caution">
    <text evidence="2">The sequence shown here is derived from an EMBL/GenBank/DDBJ whole genome shotgun (WGS) entry which is preliminary data.</text>
</comment>
<organism evidence="2 3">
    <name type="scientific">Paenibacillus sepulcri</name>
    <dbReference type="NCBI Taxonomy" id="359917"/>
    <lineage>
        <taxon>Bacteria</taxon>
        <taxon>Bacillati</taxon>
        <taxon>Bacillota</taxon>
        <taxon>Bacilli</taxon>
        <taxon>Bacillales</taxon>
        <taxon>Paenibacillaceae</taxon>
        <taxon>Paenibacillus</taxon>
    </lineage>
</organism>
<protein>
    <submittedName>
        <fullName evidence="2">Cache domain-containing protein</fullName>
    </submittedName>
</protein>